<dbReference type="RefSeq" id="WP_136355970.1">
    <property type="nucleotide sequence ID" value="NZ_CP046266.1"/>
</dbReference>
<dbReference type="PANTHER" id="PTHR10151:SF120">
    <property type="entry name" value="BIS(5'-ADENOSYL)-TRIPHOSPHATASE"/>
    <property type="match status" value="1"/>
</dbReference>
<organism evidence="1 2">
    <name type="scientific">Metabacillus sediminilitoris</name>
    <dbReference type="NCBI Taxonomy" id="2567941"/>
    <lineage>
        <taxon>Bacteria</taxon>
        <taxon>Bacillati</taxon>
        <taxon>Bacillota</taxon>
        <taxon>Bacilli</taxon>
        <taxon>Bacillales</taxon>
        <taxon>Bacillaceae</taxon>
        <taxon>Metabacillus</taxon>
    </lineage>
</organism>
<keyword evidence="2" id="KW-1185">Reference proteome</keyword>
<dbReference type="AlphaFoldDB" id="A0A4S4BT40"/>
<dbReference type="GO" id="GO:0016787">
    <property type="term" value="F:hydrolase activity"/>
    <property type="evidence" value="ECO:0007669"/>
    <property type="project" value="UniProtKB-ARBA"/>
</dbReference>
<evidence type="ECO:0000313" key="2">
    <source>
        <dbReference type="Proteomes" id="UP000310334"/>
    </source>
</evidence>
<dbReference type="PANTHER" id="PTHR10151">
    <property type="entry name" value="ECTONUCLEOTIDE PYROPHOSPHATASE/PHOSPHODIESTERASE"/>
    <property type="match status" value="1"/>
</dbReference>
<dbReference type="Pfam" id="PF01663">
    <property type="entry name" value="Phosphodiest"/>
    <property type="match status" value="1"/>
</dbReference>
<dbReference type="InterPro" id="IPR017850">
    <property type="entry name" value="Alkaline_phosphatase_core_sf"/>
</dbReference>
<dbReference type="OrthoDB" id="8580666at2"/>
<dbReference type="EMBL" id="SSNT01000012">
    <property type="protein sequence ID" value="THF78241.1"/>
    <property type="molecule type" value="Genomic_DNA"/>
</dbReference>
<dbReference type="InterPro" id="IPR002591">
    <property type="entry name" value="Phosphodiest/P_Trfase"/>
</dbReference>
<dbReference type="SUPFAM" id="SSF53649">
    <property type="entry name" value="Alkaline phosphatase-like"/>
    <property type="match status" value="1"/>
</dbReference>
<reference evidence="1 2" key="1">
    <citation type="submission" date="2019-04" db="EMBL/GenBank/DDBJ databases">
        <title>Bacillus sediminilitoris sp. nov., isolated from a tidal flat sediment on the East China Sea.</title>
        <authorList>
            <person name="Wei Y."/>
            <person name="Mao H."/>
            <person name="Fang J."/>
        </authorList>
    </citation>
    <scope>NUCLEOTIDE SEQUENCE [LARGE SCALE GENOMIC DNA]</scope>
    <source>
        <strain evidence="1 2">DSL-17</strain>
    </source>
</reference>
<gene>
    <name evidence="1" type="ORF">E6W99_16960</name>
</gene>
<evidence type="ECO:0000313" key="1">
    <source>
        <dbReference type="EMBL" id="THF78241.1"/>
    </source>
</evidence>
<dbReference type="Gene3D" id="3.40.720.10">
    <property type="entry name" value="Alkaline Phosphatase, subunit A"/>
    <property type="match status" value="1"/>
</dbReference>
<dbReference type="Proteomes" id="UP000310334">
    <property type="component" value="Unassembled WGS sequence"/>
</dbReference>
<comment type="caution">
    <text evidence="1">The sequence shown here is derived from an EMBL/GenBank/DDBJ whole genome shotgun (WGS) entry which is preliminary data.</text>
</comment>
<protein>
    <submittedName>
        <fullName evidence="1">Nucleotide pyrophosphatase</fullName>
    </submittedName>
</protein>
<name>A0A4S4BT40_9BACI</name>
<accession>A0A4S4BT40</accession>
<sequence length="280" mass="31407">MLNNRLIMIVVDALRYDTACSHMGFMQHLVEHGKVARYEVKSEVPSLSRPLYETILTGTPPILHGIVGNGVVRLSTQESIFHLARRSGKVTAAAAYYWVSELYNHAPFRHGIDRIQLDKHAPIENGLFYFEDHYPDSHLFAEAEWLVSEKEPDFLYIHPMNVDDDGHKFTADSVQYRNRVLATDALLALTLPKWMELGYDIIVTADHGMTSDGNHGGNTASDRHVPLFIASNKVKPVVQEQLISQLQVAPLACHLLGIDPSEAMVPLTIPGLVEYSKTHF</sequence>
<proteinExistence type="predicted"/>